<comment type="caution">
    <text evidence="1">The sequence shown here is derived from an EMBL/GenBank/DDBJ whole genome shotgun (WGS) entry which is preliminary data.</text>
</comment>
<keyword evidence="2" id="KW-1185">Reference proteome</keyword>
<dbReference type="Proteomes" id="UP001630127">
    <property type="component" value="Unassembled WGS sequence"/>
</dbReference>
<evidence type="ECO:0000313" key="2">
    <source>
        <dbReference type="Proteomes" id="UP001630127"/>
    </source>
</evidence>
<evidence type="ECO:0000313" key="1">
    <source>
        <dbReference type="EMBL" id="KAL3522672.1"/>
    </source>
</evidence>
<dbReference type="AlphaFoldDB" id="A0ABD2ZTC6"/>
<gene>
    <name evidence="1" type="ORF">ACH5RR_015506</name>
</gene>
<reference evidence="1 2" key="1">
    <citation type="submission" date="2024-11" db="EMBL/GenBank/DDBJ databases">
        <title>A near-complete genome assembly of Cinchona calisaya.</title>
        <authorList>
            <person name="Lian D.C."/>
            <person name="Zhao X.W."/>
            <person name="Wei L."/>
        </authorList>
    </citation>
    <scope>NUCLEOTIDE SEQUENCE [LARGE SCALE GENOMIC DNA]</scope>
    <source>
        <tissue evidence="1">Nenye</tissue>
    </source>
</reference>
<protein>
    <submittedName>
        <fullName evidence="1">Uncharacterized protein</fullName>
    </submittedName>
</protein>
<organism evidence="1 2">
    <name type="scientific">Cinchona calisaya</name>
    <dbReference type="NCBI Taxonomy" id="153742"/>
    <lineage>
        <taxon>Eukaryota</taxon>
        <taxon>Viridiplantae</taxon>
        <taxon>Streptophyta</taxon>
        <taxon>Embryophyta</taxon>
        <taxon>Tracheophyta</taxon>
        <taxon>Spermatophyta</taxon>
        <taxon>Magnoliopsida</taxon>
        <taxon>eudicotyledons</taxon>
        <taxon>Gunneridae</taxon>
        <taxon>Pentapetalae</taxon>
        <taxon>asterids</taxon>
        <taxon>lamiids</taxon>
        <taxon>Gentianales</taxon>
        <taxon>Rubiaceae</taxon>
        <taxon>Cinchonoideae</taxon>
        <taxon>Cinchoneae</taxon>
        <taxon>Cinchona</taxon>
    </lineage>
</organism>
<sequence length="99" mass="11011">MARRKVVATFSSKAKSSNVTTELGLPLLGPDYGVKPIFKDEEKEFVSFLMHNTTNVVSSTKGKKGTFSAWICYFHDQFQSDEFDGEFVAGLGTNIVYAF</sequence>
<accession>A0ABD2ZTC6</accession>
<dbReference type="EMBL" id="JBJUIK010000007">
    <property type="protein sequence ID" value="KAL3522672.1"/>
    <property type="molecule type" value="Genomic_DNA"/>
</dbReference>
<proteinExistence type="predicted"/>
<name>A0ABD2ZTC6_9GENT</name>